<proteinExistence type="predicted"/>
<protein>
    <submittedName>
        <fullName evidence="2">Uncharacterized protein</fullName>
    </submittedName>
</protein>
<evidence type="ECO:0000313" key="3">
    <source>
        <dbReference type="Proteomes" id="UP000007129"/>
    </source>
</evidence>
<dbReference type="VEuPathDB" id="FungiDB:MPH_08679"/>
<reference evidence="2 3" key="1">
    <citation type="journal article" date="2012" name="BMC Genomics">
        <title>Tools to kill: Genome of one of the most destructive plant pathogenic fungi Macrophomina phaseolina.</title>
        <authorList>
            <person name="Islam M.S."/>
            <person name="Haque M.S."/>
            <person name="Islam M.M."/>
            <person name="Emdad E.M."/>
            <person name="Halim A."/>
            <person name="Hossen Q.M.M."/>
            <person name="Hossain M.Z."/>
            <person name="Ahmed B."/>
            <person name="Rahim S."/>
            <person name="Rahman M.S."/>
            <person name="Alam M.M."/>
            <person name="Hou S."/>
            <person name="Wan X."/>
            <person name="Saito J.A."/>
            <person name="Alam M."/>
        </authorList>
    </citation>
    <scope>NUCLEOTIDE SEQUENCE [LARGE SCALE GENOMIC DNA]</scope>
    <source>
        <strain evidence="2 3">MS6</strain>
    </source>
</reference>
<organism evidence="2 3">
    <name type="scientific">Macrophomina phaseolina (strain MS6)</name>
    <name type="common">Charcoal rot fungus</name>
    <dbReference type="NCBI Taxonomy" id="1126212"/>
    <lineage>
        <taxon>Eukaryota</taxon>
        <taxon>Fungi</taxon>
        <taxon>Dikarya</taxon>
        <taxon>Ascomycota</taxon>
        <taxon>Pezizomycotina</taxon>
        <taxon>Dothideomycetes</taxon>
        <taxon>Dothideomycetes incertae sedis</taxon>
        <taxon>Botryosphaeriales</taxon>
        <taxon>Botryosphaeriaceae</taxon>
        <taxon>Macrophomina</taxon>
    </lineage>
</organism>
<accession>K2RVE3</accession>
<feature type="region of interest" description="Disordered" evidence="1">
    <location>
        <begin position="152"/>
        <end position="182"/>
    </location>
</feature>
<gene>
    <name evidence="2" type="ORF">MPH_08679</name>
</gene>
<comment type="caution">
    <text evidence="2">The sequence shown here is derived from an EMBL/GenBank/DDBJ whole genome shotgun (WGS) entry which is preliminary data.</text>
</comment>
<sequence>MESQKPPNQCRASTMTSSRRYRGREVHFGLAQYQLTGSFRIRALMFLGRLGRPLRWEDENARLIEAEDGSSRPALLRVRYLSRYGAPLLDIYMYAELRGLFKESSRGSSQAPLQYIYMNSDLRVKGKHSNKINSVSVANHCTSWLRKDQRGLSGRSAWDGPPDGAAQQQRLGRNPPGVLPES</sequence>
<evidence type="ECO:0000313" key="2">
    <source>
        <dbReference type="EMBL" id="EKG14139.1"/>
    </source>
</evidence>
<dbReference type="Proteomes" id="UP000007129">
    <property type="component" value="Unassembled WGS sequence"/>
</dbReference>
<name>K2RVE3_MACPH</name>
<dbReference type="InParanoid" id="K2RVE3"/>
<evidence type="ECO:0000256" key="1">
    <source>
        <dbReference type="SAM" id="MobiDB-lite"/>
    </source>
</evidence>
<dbReference type="HOGENOM" id="CLU_1482258_0_0_1"/>
<dbReference type="EMBL" id="AHHD01000369">
    <property type="protein sequence ID" value="EKG14139.1"/>
    <property type="molecule type" value="Genomic_DNA"/>
</dbReference>
<dbReference type="AlphaFoldDB" id="K2RVE3"/>